<name>A0A964T1M0_9HYPH</name>
<dbReference type="InterPro" id="IPR014543">
    <property type="entry name" value="UCP028291"/>
</dbReference>
<dbReference type="RefSeq" id="WP_161139127.1">
    <property type="nucleotide sequence ID" value="NZ_SPKJ01000006.1"/>
</dbReference>
<dbReference type="PIRSF" id="PIRSF028291">
    <property type="entry name" value="UCP028291"/>
    <property type="match status" value="1"/>
</dbReference>
<organism evidence="1 2">
    <name type="scientific">Propylenella binzhouense</name>
    <dbReference type="NCBI Taxonomy" id="2555902"/>
    <lineage>
        <taxon>Bacteria</taxon>
        <taxon>Pseudomonadati</taxon>
        <taxon>Pseudomonadota</taxon>
        <taxon>Alphaproteobacteria</taxon>
        <taxon>Hyphomicrobiales</taxon>
        <taxon>Propylenellaceae</taxon>
        <taxon>Propylenella</taxon>
    </lineage>
</organism>
<keyword evidence="2" id="KW-1185">Reference proteome</keyword>
<proteinExistence type="predicted"/>
<dbReference type="Gene3D" id="3.30.310.50">
    <property type="entry name" value="Alpha-D-phosphohexomutase, C-terminal domain"/>
    <property type="match status" value="1"/>
</dbReference>
<reference evidence="1" key="1">
    <citation type="submission" date="2019-03" db="EMBL/GenBank/DDBJ databases">
        <title>Afifella sp. nov., isolated from activated sludge.</title>
        <authorList>
            <person name="Li Q."/>
            <person name="Liu Y."/>
        </authorList>
    </citation>
    <scope>NUCLEOTIDE SEQUENCE</scope>
    <source>
        <strain evidence="1">L72</strain>
    </source>
</reference>
<dbReference type="AlphaFoldDB" id="A0A964T1M0"/>
<accession>A0A964T1M0</accession>
<evidence type="ECO:0000313" key="2">
    <source>
        <dbReference type="Proteomes" id="UP000773614"/>
    </source>
</evidence>
<comment type="caution">
    <text evidence="1">The sequence shown here is derived from an EMBL/GenBank/DDBJ whole genome shotgun (WGS) entry which is preliminary data.</text>
</comment>
<dbReference type="OrthoDB" id="9806511at2"/>
<dbReference type="Proteomes" id="UP000773614">
    <property type="component" value="Unassembled WGS sequence"/>
</dbReference>
<evidence type="ECO:0000313" key="1">
    <source>
        <dbReference type="EMBL" id="MYZ46781.1"/>
    </source>
</evidence>
<sequence length="97" mass="10969">MPNSCTRVATANASKYLQQLSKHFAHKVAVEYDPHSARIGFPFGSCRMRADERALEIACEAPNAEALARSQQVIDDHLVRFAWRERPEIVWRSGDEG</sequence>
<dbReference type="EMBL" id="SPKJ01000006">
    <property type="protein sequence ID" value="MYZ46781.1"/>
    <property type="molecule type" value="Genomic_DNA"/>
</dbReference>
<protein>
    <submittedName>
        <fullName evidence="1">DUF2218 domain-containing protein</fullName>
    </submittedName>
</protein>
<dbReference type="Pfam" id="PF09981">
    <property type="entry name" value="DUF2218"/>
    <property type="match status" value="1"/>
</dbReference>
<gene>
    <name evidence="1" type="ORF">E4O86_03500</name>
</gene>